<dbReference type="InterPro" id="IPR011009">
    <property type="entry name" value="Kinase-like_dom_sf"/>
</dbReference>
<evidence type="ECO:0000313" key="3">
    <source>
        <dbReference type="EMBL" id="RIB04710.1"/>
    </source>
</evidence>
<feature type="binding site" evidence="1">
    <location>
        <position position="300"/>
    </location>
    <ligand>
        <name>ATP</name>
        <dbReference type="ChEBI" id="CHEBI:30616"/>
    </ligand>
</feature>
<dbReference type="GO" id="GO:0005524">
    <property type="term" value="F:ATP binding"/>
    <property type="evidence" value="ECO:0007669"/>
    <property type="project" value="UniProtKB-UniRule"/>
</dbReference>
<evidence type="ECO:0000313" key="4">
    <source>
        <dbReference type="Proteomes" id="UP000266673"/>
    </source>
</evidence>
<keyword evidence="1" id="KW-0067">ATP-binding</keyword>
<accession>A0A397U383</accession>
<keyword evidence="3" id="KW-0418">Kinase</keyword>
<dbReference type="SUPFAM" id="SSF56112">
    <property type="entry name" value="Protein kinase-like (PK-like)"/>
    <property type="match status" value="1"/>
</dbReference>
<comment type="caution">
    <text evidence="3">The sequence shown here is derived from an EMBL/GenBank/DDBJ whole genome shotgun (WGS) entry which is preliminary data.</text>
</comment>
<dbReference type="Pfam" id="PF07714">
    <property type="entry name" value="PK_Tyr_Ser-Thr"/>
    <property type="match status" value="1"/>
</dbReference>
<dbReference type="PANTHER" id="PTHR44329">
    <property type="entry name" value="SERINE/THREONINE-PROTEIN KINASE TNNI3K-RELATED"/>
    <property type="match status" value="1"/>
</dbReference>
<dbReference type="OrthoDB" id="10252171at2759"/>
<dbReference type="EMBL" id="QKWP01002120">
    <property type="protein sequence ID" value="RIB04710.1"/>
    <property type="molecule type" value="Genomic_DNA"/>
</dbReference>
<dbReference type="InterPro" id="IPR051681">
    <property type="entry name" value="Ser/Thr_Kinases-Pseudokinases"/>
</dbReference>
<proteinExistence type="predicted"/>
<keyword evidence="1" id="KW-0547">Nucleotide-binding</keyword>
<dbReference type="Gene3D" id="1.10.510.10">
    <property type="entry name" value="Transferase(Phosphotransferase) domain 1"/>
    <property type="match status" value="1"/>
</dbReference>
<dbReference type="InterPro" id="IPR000719">
    <property type="entry name" value="Prot_kinase_dom"/>
</dbReference>
<protein>
    <submittedName>
        <fullName evidence="3">Kinase-like domain-containing protein</fullName>
    </submittedName>
</protein>
<keyword evidence="3" id="KW-0808">Transferase</keyword>
<name>A0A397U383_9GLOM</name>
<dbReference type="Proteomes" id="UP000266673">
    <property type="component" value="Unassembled WGS sequence"/>
</dbReference>
<feature type="domain" description="Protein kinase" evidence="2">
    <location>
        <begin position="261"/>
        <end position="534"/>
    </location>
</feature>
<dbReference type="PROSITE" id="PS50011">
    <property type="entry name" value="PROTEIN_KINASE_DOM"/>
    <property type="match status" value="1"/>
</dbReference>
<evidence type="ECO:0000259" key="2">
    <source>
        <dbReference type="PROSITE" id="PS50011"/>
    </source>
</evidence>
<dbReference type="PROSITE" id="PS00107">
    <property type="entry name" value="PROTEIN_KINASE_ATP"/>
    <property type="match status" value="1"/>
</dbReference>
<dbReference type="InterPro" id="IPR017441">
    <property type="entry name" value="Protein_kinase_ATP_BS"/>
</dbReference>
<dbReference type="STRING" id="44941.A0A397U383"/>
<reference evidence="3 4" key="1">
    <citation type="submission" date="2018-06" db="EMBL/GenBank/DDBJ databases">
        <title>Comparative genomics reveals the genomic features of Rhizophagus irregularis, R. cerebriforme, R. diaphanum and Gigaspora rosea, and their symbiotic lifestyle signature.</title>
        <authorList>
            <person name="Morin E."/>
            <person name="San Clemente H."/>
            <person name="Chen E.C.H."/>
            <person name="De La Providencia I."/>
            <person name="Hainaut M."/>
            <person name="Kuo A."/>
            <person name="Kohler A."/>
            <person name="Murat C."/>
            <person name="Tang N."/>
            <person name="Roy S."/>
            <person name="Loubradou J."/>
            <person name="Henrissat B."/>
            <person name="Grigoriev I.V."/>
            <person name="Corradi N."/>
            <person name="Roux C."/>
            <person name="Martin F.M."/>
        </authorList>
    </citation>
    <scope>NUCLEOTIDE SEQUENCE [LARGE SCALE GENOMIC DNA]</scope>
    <source>
        <strain evidence="3 4">DAOM 194757</strain>
    </source>
</reference>
<keyword evidence="4" id="KW-1185">Reference proteome</keyword>
<organism evidence="3 4">
    <name type="scientific">Gigaspora rosea</name>
    <dbReference type="NCBI Taxonomy" id="44941"/>
    <lineage>
        <taxon>Eukaryota</taxon>
        <taxon>Fungi</taxon>
        <taxon>Fungi incertae sedis</taxon>
        <taxon>Mucoromycota</taxon>
        <taxon>Glomeromycotina</taxon>
        <taxon>Glomeromycetes</taxon>
        <taxon>Diversisporales</taxon>
        <taxon>Gigasporaceae</taxon>
        <taxon>Gigaspora</taxon>
    </lineage>
</organism>
<evidence type="ECO:0000256" key="1">
    <source>
        <dbReference type="PROSITE-ProRule" id="PRU10141"/>
    </source>
</evidence>
<dbReference type="AlphaFoldDB" id="A0A397U383"/>
<sequence>MESMESEDGKLRIYGLTQNTKTNEYMMVFDGFHSLRYQGFGCCIRCKQYNTLEAWCQACDPQIATQGWTSGNMDIDNCIREFQLNTEVYESMIEWIPFDRLSNMQISEGSESVFTSTWLDGIRTLEGSEYRGFKKSRTPFCKVSLKTLHYSQASILDIIQEFKDHMRLIDDVYYIYGLTKNTATNEYMMVFNEIRLIKDSSSYEKCAHCDQYYTNLELWCQACEVQGWTSGNMDIDDCIKEYQLTAARYDMIIEWIPFDRLKNIYKIGEGGFGSVFSAIWLDGIRKNQGSRKHSCTVALKTLPGIQTDPSYFLKEFRNHMKCRLVNSITAGSQLEIYGLTQNTISKEYLVVLQYANRGSLHKFLSKSKDLTWKLRLKLLEDISNDLAQIHKAGFIHCDLHSGNILINQYINRSFKCYIADLGLSRKKNESVLEKEICGIMPYIAPEILLGQQYTFAADIYSLGIIMTEMSTRKRPFIDYPHNLNLALRICNGSRPKFAPETPDCYVQLAMQCMSSDVQKRPTAEVVNSTIRDWNLDDLCNSNIEDLNIAADKIKTSHIFKQNYLNSQYISKPINTQEIEQSYKVFSIGFDDFL</sequence>
<dbReference type="GO" id="GO:0004674">
    <property type="term" value="F:protein serine/threonine kinase activity"/>
    <property type="evidence" value="ECO:0007669"/>
    <property type="project" value="TreeGrafter"/>
</dbReference>
<dbReference type="InterPro" id="IPR001245">
    <property type="entry name" value="Ser-Thr/Tyr_kinase_cat_dom"/>
</dbReference>
<gene>
    <name evidence="3" type="ORF">C2G38_2048206</name>
</gene>